<organism evidence="2 3">
    <name type="scientific">Pseudaeromonas paramecii</name>
    <dbReference type="NCBI Taxonomy" id="2138166"/>
    <lineage>
        <taxon>Bacteria</taxon>
        <taxon>Pseudomonadati</taxon>
        <taxon>Pseudomonadota</taxon>
        <taxon>Gammaproteobacteria</taxon>
        <taxon>Aeromonadales</taxon>
        <taxon>Aeromonadaceae</taxon>
        <taxon>Pseudaeromonas</taxon>
    </lineage>
</organism>
<dbReference type="HAMAP" id="MF_00697">
    <property type="entry name" value="UPF0276"/>
    <property type="match status" value="1"/>
</dbReference>
<evidence type="ECO:0000313" key="3">
    <source>
        <dbReference type="Proteomes" id="UP001501321"/>
    </source>
</evidence>
<dbReference type="EMBL" id="BAABFC010000018">
    <property type="protein sequence ID" value="GAA4502008.1"/>
    <property type="molecule type" value="Genomic_DNA"/>
</dbReference>
<evidence type="ECO:0000256" key="1">
    <source>
        <dbReference type="HAMAP-Rule" id="MF_00697"/>
    </source>
</evidence>
<dbReference type="InterPro" id="IPR007801">
    <property type="entry name" value="MbnB/TglH/ChrH"/>
</dbReference>
<keyword evidence="3" id="KW-1185">Reference proteome</keyword>
<protein>
    <recommendedName>
        <fullName evidence="1">UPF0276 protein GCM10023095_26030</fullName>
    </recommendedName>
</protein>
<gene>
    <name evidence="2" type="ORF">GCM10023095_26030</name>
</gene>
<sequence length="288" mass="32260">MPAGFAPPHWEHSMTTVIEGFGLGLRPEHYEDFLAAPQPVEWLEILSDNYLVPGGRPLYYLDRIAERYPLVMHGVAMNLGGVDELDLDYLHQIKALAERTRAAWVSDHLCWTGMNGRYLHDLLPLPYSEEAVTHVAGRIRQAQQVLERRLVIENVSSYLAAQAPMTEWAFLVAVAEAADCDLLVDINNIYVSGRNHGFDPWEYLQALPPERVRQFHLAGHQDLGDLCIDTHDAPVCEAVWQLYARARAQFGAVPTLLERDDAIPPLASLLDELARARALAEEPCHAAA</sequence>
<dbReference type="PANTHER" id="PTHR42194">
    <property type="entry name" value="UPF0276 PROTEIN HI_1600"/>
    <property type="match status" value="1"/>
</dbReference>
<evidence type="ECO:0000313" key="2">
    <source>
        <dbReference type="EMBL" id="GAA4502008.1"/>
    </source>
</evidence>
<proteinExistence type="inferred from homology"/>
<dbReference type="InterPro" id="IPR036237">
    <property type="entry name" value="Xyl_isomerase-like_sf"/>
</dbReference>
<dbReference type="PANTHER" id="PTHR42194:SF1">
    <property type="entry name" value="UPF0276 PROTEIN HI_1600"/>
    <property type="match status" value="1"/>
</dbReference>
<dbReference type="Proteomes" id="UP001501321">
    <property type="component" value="Unassembled WGS sequence"/>
</dbReference>
<dbReference type="NCBIfam" id="NF003818">
    <property type="entry name" value="PRK05409.1"/>
    <property type="match status" value="1"/>
</dbReference>
<comment type="similarity">
    <text evidence="1">Belongs to the UPF0276 family.</text>
</comment>
<reference evidence="3" key="1">
    <citation type="journal article" date="2019" name="Int. J. Syst. Evol. Microbiol.">
        <title>The Global Catalogue of Microorganisms (GCM) 10K type strain sequencing project: providing services to taxonomists for standard genome sequencing and annotation.</title>
        <authorList>
            <consortium name="The Broad Institute Genomics Platform"/>
            <consortium name="The Broad Institute Genome Sequencing Center for Infectious Disease"/>
            <person name="Wu L."/>
            <person name="Ma J."/>
        </authorList>
    </citation>
    <scope>NUCLEOTIDE SEQUENCE [LARGE SCALE GENOMIC DNA]</scope>
    <source>
        <strain evidence="3">JCM 32226</strain>
    </source>
</reference>
<dbReference type="SUPFAM" id="SSF51658">
    <property type="entry name" value="Xylose isomerase-like"/>
    <property type="match status" value="1"/>
</dbReference>
<dbReference type="Gene3D" id="3.20.20.150">
    <property type="entry name" value="Divalent-metal-dependent TIM barrel enzymes"/>
    <property type="match status" value="1"/>
</dbReference>
<dbReference type="Pfam" id="PF05114">
    <property type="entry name" value="MbnB_TglH_ChrH"/>
    <property type="match status" value="1"/>
</dbReference>
<accession>A0ABP8QE89</accession>
<comment type="caution">
    <text evidence="2">The sequence shown here is derived from an EMBL/GenBank/DDBJ whole genome shotgun (WGS) entry which is preliminary data.</text>
</comment>
<name>A0ABP8QE89_9GAMM</name>